<comment type="caution">
    <text evidence="3">The sequence shown here is derived from an EMBL/GenBank/DDBJ whole genome shotgun (WGS) entry which is preliminary data.</text>
</comment>
<feature type="domain" description="PilZ" evidence="2">
    <location>
        <begin position="111"/>
        <end position="207"/>
    </location>
</feature>
<protein>
    <recommendedName>
        <fullName evidence="2">PilZ domain-containing protein</fullName>
    </recommendedName>
</protein>
<organism evidence="3">
    <name type="scientific">marine sediment metagenome</name>
    <dbReference type="NCBI Taxonomy" id="412755"/>
    <lineage>
        <taxon>unclassified sequences</taxon>
        <taxon>metagenomes</taxon>
        <taxon>ecological metagenomes</taxon>
    </lineage>
</organism>
<dbReference type="Pfam" id="PF07238">
    <property type="entry name" value="PilZ"/>
    <property type="match status" value="1"/>
</dbReference>
<feature type="non-terminal residue" evidence="3">
    <location>
        <position position="1"/>
    </location>
</feature>
<evidence type="ECO:0000313" key="3">
    <source>
        <dbReference type="EMBL" id="GAF74173.1"/>
    </source>
</evidence>
<feature type="compositionally biased region" description="Basic and acidic residues" evidence="1">
    <location>
        <begin position="55"/>
        <end position="83"/>
    </location>
</feature>
<evidence type="ECO:0000256" key="1">
    <source>
        <dbReference type="SAM" id="MobiDB-lite"/>
    </source>
</evidence>
<feature type="region of interest" description="Disordered" evidence="1">
    <location>
        <begin position="42"/>
        <end position="115"/>
    </location>
</feature>
<evidence type="ECO:0000259" key="2">
    <source>
        <dbReference type="Pfam" id="PF07238"/>
    </source>
</evidence>
<dbReference type="GO" id="GO:0035438">
    <property type="term" value="F:cyclic-di-GMP binding"/>
    <property type="evidence" value="ECO:0007669"/>
    <property type="project" value="InterPro"/>
</dbReference>
<name>X0RZG7_9ZZZZ</name>
<proteinExistence type="predicted"/>
<dbReference type="InterPro" id="IPR009875">
    <property type="entry name" value="PilZ_domain"/>
</dbReference>
<dbReference type="AlphaFoldDB" id="X0RZG7"/>
<dbReference type="Gene3D" id="2.40.10.220">
    <property type="entry name" value="predicted glycosyltransferase like domains"/>
    <property type="match status" value="1"/>
</dbReference>
<reference evidence="3" key="1">
    <citation type="journal article" date="2014" name="Front. Microbiol.">
        <title>High frequency of phylogenetically diverse reductive dehalogenase-homologous genes in deep subseafloor sedimentary metagenomes.</title>
        <authorList>
            <person name="Kawai M."/>
            <person name="Futagami T."/>
            <person name="Toyoda A."/>
            <person name="Takaki Y."/>
            <person name="Nishi S."/>
            <person name="Hori S."/>
            <person name="Arai W."/>
            <person name="Tsubouchi T."/>
            <person name="Morono Y."/>
            <person name="Uchiyama I."/>
            <person name="Ito T."/>
            <person name="Fujiyama A."/>
            <person name="Inagaki F."/>
            <person name="Takami H."/>
        </authorList>
    </citation>
    <scope>NUCLEOTIDE SEQUENCE</scope>
    <source>
        <strain evidence="3">Expedition CK06-06</strain>
    </source>
</reference>
<dbReference type="EMBL" id="BARS01005486">
    <property type="protein sequence ID" value="GAF74173.1"/>
    <property type="molecule type" value="Genomic_DNA"/>
</dbReference>
<accession>X0RZG7</accession>
<sequence>LGGEIVRVARQSEAAPERYAAIVLFDPDLAEETCRRLSQLLNSLSSGPSAPPSDDDARLPRLPARESREFPGLRLDPETDPDLRAGFAVDVDRGPEVDAEPGEPAGADGAERRERARGHYERFVQGLSAGRSMILMGRDLSSEGMRVERLPGLWPGQHFRLAIYGPTRATPFMVRARVSRDDGEHGLALRFEGVASDDARELDKIVAALPQVEALDDDECAGLGAVISEIVGPA</sequence>
<gene>
    <name evidence="3" type="ORF">S01H1_10765</name>
</gene>